<name>A0A7H8NGP1_9ACTN</name>
<dbReference type="PANTHER" id="PTHR35010">
    <property type="entry name" value="BLL4672 PROTEIN-RELATED"/>
    <property type="match status" value="1"/>
</dbReference>
<feature type="domain" description="HTH cro/C1-type" evidence="1">
    <location>
        <begin position="6"/>
        <end position="61"/>
    </location>
</feature>
<dbReference type="GO" id="GO:0003677">
    <property type="term" value="F:DNA binding"/>
    <property type="evidence" value="ECO:0007669"/>
    <property type="project" value="InterPro"/>
</dbReference>
<sequence length="240" mass="27311">MITHVLRAARERNGLSTDQAAELCGVSGRWYRALENGNSGRHSNALLTKIRSALDLSEEEWLVLYRLVGAQDLPEEIMAPKTNTPVPPRIRTFVEGVEPWGAYLCDYRWDVLAHNRAITRLFPWVKEGINVMEWALTNPDAPTSLIRWETDWALPMMAQLRLHDAQWKDDPRMQAVTQSILSTAAGRRLWNSPNLPSLSYPAAETTRQLVGADTRLYAVSFVPLMPLQLPWYRFMAVMPA</sequence>
<dbReference type="AlphaFoldDB" id="A0A7H8NGP1"/>
<dbReference type="Pfam" id="PF13560">
    <property type="entry name" value="HTH_31"/>
    <property type="match status" value="1"/>
</dbReference>
<dbReference type="SUPFAM" id="SSF47413">
    <property type="entry name" value="lambda repressor-like DNA-binding domains"/>
    <property type="match status" value="1"/>
</dbReference>
<dbReference type="PROSITE" id="PS50943">
    <property type="entry name" value="HTH_CROC1"/>
    <property type="match status" value="1"/>
</dbReference>
<dbReference type="CDD" id="cd00093">
    <property type="entry name" value="HTH_XRE"/>
    <property type="match status" value="1"/>
</dbReference>
<evidence type="ECO:0000259" key="1">
    <source>
        <dbReference type="PROSITE" id="PS50943"/>
    </source>
</evidence>
<reference evidence="2 3" key="1">
    <citation type="submission" date="2020-06" db="EMBL/GenBank/DDBJ databases">
        <title>Genome mining for natural products.</title>
        <authorList>
            <person name="Zhang B."/>
            <person name="Shi J."/>
            <person name="Ge H."/>
        </authorList>
    </citation>
    <scope>NUCLEOTIDE SEQUENCE [LARGE SCALE GENOMIC DNA]</scope>
    <source>
        <strain evidence="2 3">NA00687</strain>
    </source>
</reference>
<dbReference type="RefSeq" id="WP_176165272.1">
    <property type="nucleotide sequence ID" value="NZ_CP054929.1"/>
</dbReference>
<dbReference type="SMART" id="SM00530">
    <property type="entry name" value="HTH_XRE"/>
    <property type="match status" value="1"/>
</dbReference>
<dbReference type="InterPro" id="IPR001387">
    <property type="entry name" value="Cro/C1-type_HTH"/>
</dbReference>
<dbReference type="Proteomes" id="UP000509303">
    <property type="component" value="Chromosome"/>
</dbReference>
<dbReference type="Gene3D" id="1.10.260.40">
    <property type="entry name" value="lambda repressor-like DNA-binding domains"/>
    <property type="match status" value="1"/>
</dbReference>
<organism evidence="2 3">
    <name type="scientific">Streptomyces buecherae</name>
    <dbReference type="NCBI Taxonomy" id="2763006"/>
    <lineage>
        <taxon>Bacteria</taxon>
        <taxon>Bacillati</taxon>
        <taxon>Actinomycetota</taxon>
        <taxon>Actinomycetes</taxon>
        <taxon>Kitasatosporales</taxon>
        <taxon>Streptomycetaceae</taxon>
        <taxon>Streptomyces</taxon>
    </lineage>
</organism>
<protein>
    <submittedName>
        <fullName evidence="2">Helix-turn-helix domain-containing protein</fullName>
    </submittedName>
</protein>
<dbReference type="EMBL" id="CP054929">
    <property type="protein sequence ID" value="QKW53566.1"/>
    <property type="molecule type" value="Genomic_DNA"/>
</dbReference>
<gene>
    <name evidence="2" type="ORF">HUT08_32975</name>
</gene>
<dbReference type="Gene3D" id="3.30.450.180">
    <property type="match status" value="1"/>
</dbReference>
<accession>A0A7H8NGP1</accession>
<dbReference type="InterPro" id="IPR010982">
    <property type="entry name" value="Lambda_DNA-bd_dom_sf"/>
</dbReference>
<dbReference type="InterPro" id="IPR041413">
    <property type="entry name" value="MLTR_LBD"/>
</dbReference>
<dbReference type="Pfam" id="PF17765">
    <property type="entry name" value="MLTR_LBD"/>
    <property type="match status" value="1"/>
</dbReference>
<proteinExistence type="predicted"/>
<evidence type="ECO:0000313" key="2">
    <source>
        <dbReference type="EMBL" id="QKW53566.1"/>
    </source>
</evidence>
<keyword evidence="3" id="KW-1185">Reference proteome</keyword>
<evidence type="ECO:0000313" key="3">
    <source>
        <dbReference type="Proteomes" id="UP000509303"/>
    </source>
</evidence>